<gene>
    <name evidence="1" type="ORF">UFOVP1004_9</name>
</gene>
<dbReference type="InterPro" id="IPR038765">
    <property type="entry name" value="Papain-like_cys_pep_sf"/>
</dbReference>
<reference evidence="1" key="1">
    <citation type="submission" date="2020-05" db="EMBL/GenBank/DDBJ databases">
        <authorList>
            <person name="Chiriac C."/>
            <person name="Salcher M."/>
            <person name="Ghai R."/>
            <person name="Kavagutti S V."/>
        </authorList>
    </citation>
    <scope>NUCLEOTIDE SEQUENCE</scope>
</reference>
<dbReference type="SUPFAM" id="SSF54001">
    <property type="entry name" value="Cysteine proteinases"/>
    <property type="match status" value="1"/>
</dbReference>
<dbReference type="EMBL" id="LR796964">
    <property type="protein sequence ID" value="CAB4177817.1"/>
    <property type="molecule type" value="Genomic_DNA"/>
</dbReference>
<sequence>MIDFGLIWDKNALNHIKESGWHDWQHYAGTSQPPEQYAPPIVADMEWHEEREQGRMNSCPGFGGTCGRQIAAYQSSHGLTKTSLSPMWTYIHAQMIDGRAGSDCGATIGAVRKSLVAGCLPEVDMPYTGKYYLPNDVQLAGMKSKAALLAVPTTAHIANYDDAIKWLQCFGPIVWGTQWLDSFDVSEKEVFDTWGTSSRGLHCYNLIGWSSRCDNQGRRYLRVRTSNVTKWGRNGVADFHPKLIDWLLQDRWTVAFGVTDRGPANPRPIGMLDYKFSRRRVKA</sequence>
<accession>A0A6J5Q5J0</accession>
<protein>
    <submittedName>
        <fullName evidence="1">Uncharacterized protein</fullName>
    </submittedName>
</protein>
<name>A0A6J5Q5J0_9CAUD</name>
<proteinExistence type="predicted"/>
<dbReference type="GO" id="GO:0001897">
    <property type="term" value="P:symbiont-mediated cytolysis of host cell"/>
    <property type="evidence" value="ECO:0007669"/>
    <property type="project" value="UniProtKB-ARBA"/>
</dbReference>
<evidence type="ECO:0000313" key="1">
    <source>
        <dbReference type="EMBL" id="CAB4177817.1"/>
    </source>
</evidence>
<organism evidence="1">
    <name type="scientific">uncultured Caudovirales phage</name>
    <dbReference type="NCBI Taxonomy" id="2100421"/>
    <lineage>
        <taxon>Viruses</taxon>
        <taxon>Duplodnaviria</taxon>
        <taxon>Heunggongvirae</taxon>
        <taxon>Uroviricota</taxon>
        <taxon>Caudoviricetes</taxon>
        <taxon>Peduoviridae</taxon>
        <taxon>Maltschvirus</taxon>
        <taxon>Maltschvirus maltsch</taxon>
    </lineage>
</organism>
<dbReference type="Gene3D" id="3.90.70.10">
    <property type="entry name" value="Cysteine proteinases"/>
    <property type="match status" value="1"/>
</dbReference>